<dbReference type="InterPro" id="IPR027417">
    <property type="entry name" value="P-loop_NTPase"/>
</dbReference>
<organism evidence="4 5">
    <name type="scientific">Clostridium simiarum</name>
    <dbReference type="NCBI Taxonomy" id="2841506"/>
    <lineage>
        <taxon>Bacteria</taxon>
        <taxon>Bacillati</taxon>
        <taxon>Bacillota</taxon>
        <taxon>Clostridia</taxon>
        <taxon>Eubacteriales</taxon>
        <taxon>Clostridiaceae</taxon>
        <taxon>Clostridium</taxon>
    </lineage>
</organism>
<accession>A0ABS6EVE3</accession>
<keyword evidence="1" id="KW-0547">Nucleotide-binding</keyword>
<dbReference type="InterPro" id="IPR003593">
    <property type="entry name" value="AAA+_ATPase"/>
</dbReference>
<dbReference type="PANTHER" id="PTHR42855:SF2">
    <property type="entry name" value="DRUG RESISTANCE ABC TRANSPORTER,ATP-BINDING PROTEIN"/>
    <property type="match status" value="1"/>
</dbReference>
<evidence type="ECO:0000256" key="2">
    <source>
        <dbReference type="ARBA" id="ARBA00022840"/>
    </source>
</evidence>
<dbReference type="PANTHER" id="PTHR42855">
    <property type="entry name" value="ABC TRANSPORTER ATP-BINDING SUBUNIT"/>
    <property type="match status" value="1"/>
</dbReference>
<sequence length="587" mass="67928">MAVLLSLQGINKEFGEVTILDDVNFHITLGHRVGLVGLNGAGKSTLANIIYGKFKPDKGSILWHKKDIEIGYLKQDSFYTQRTWTGEDLDVGGEEYIKDFLQASAYLGMKRVDVLEEESFSNLSGGEKMKVALANIWSLNPDFLILDEPTNHVDYEGVEWLIKELKKYRGTILIISHDRYFLDNAVNEIIEINKGKAYSYSGNYSFYREEKRKKYESQLHQYEIQESSKAKIQEEINRLKNWSSKAHRDSTKKQKAGLGKKEYFRLKAKKRDKQIKSKVKKLEKMVFEGVKRPEEDKKVDFKFNEANLKGTRVIEARNIKKSFESNLLFKESSFYIMRGDRVGIFGPNGCGKTTLLKVILGKEDLDEGEIFTSKSITIGYLSQETLDIDTEQSVIDIFNIDSREEEGTVRTLLANMGFNEKMITQPMSTLSHGELTRIRMARLIRKNQDLLVLDEPLNHLDLYSREKLEEALRAYDGTIILVSHDRYMLENLCGFLLVFKEKKISKIVGTPKEYLDGLFTKEKNSNHTKIHNEKDNKRQLKEEKMLIENEIAYVLGELSKFSKGTLEYDKMDIRFKELIDKKRKLDQ</sequence>
<comment type="caution">
    <text evidence="4">The sequence shown here is derived from an EMBL/GenBank/DDBJ whole genome shotgun (WGS) entry which is preliminary data.</text>
</comment>
<dbReference type="InterPro" id="IPR032781">
    <property type="entry name" value="ABC_tran_Xtn"/>
</dbReference>
<dbReference type="InterPro" id="IPR003439">
    <property type="entry name" value="ABC_transporter-like_ATP-bd"/>
</dbReference>
<keyword evidence="5" id="KW-1185">Reference proteome</keyword>
<dbReference type="EMBL" id="JAHLQL010000001">
    <property type="protein sequence ID" value="MBU5590190.1"/>
    <property type="molecule type" value="Genomic_DNA"/>
</dbReference>
<dbReference type="CDD" id="cd03221">
    <property type="entry name" value="ABCF_EF-3"/>
    <property type="match status" value="2"/>
</dbReference>
<dbReference type="Gene3D" id="3.40.50.300">
    <property type="entry name" value="P-loop containing nucleotide triphosphate hydrolases"/>
    <property type="match status" value="2"/>
</dbReference>
<gene>
    <name evidence="4" type="primary">abc-f</name>
    <name evidence="4" type="ORF">KQI89_00270</name>
</gene>
<feature type="domain" description="ABC transporter" evidence="3">
    <location>
        <begin position="314"/>
        <end position="526"/>
    </location>
</feature>
<evidence type="ECO:0000256" key="1">
    <source>
        <dbReference type="ARBA" id="ARBA00022741"/>
    </source>
</evidence>
<evidence type="ECO:0000313" key="4">
    <source>
        <dbReference type="EMBL" id="MBU5590190.1"/>
    </source>
</evidence>
<dbReference type="SMART" id="SM00382">
    <property type="entry name" value="AAA"/>
    <property type="match status" value="2"/>
</dbReference>
<dbReference type="PROSITE" id="PS50893">
    <property type="entry name" value="ABC_TRANSPORTER_2"/>
    <property type="match status" value="2"/>
</dbReference>
<dbReference type="Proteomes" id="UP000736583">
    <property type="component" value="Unassembled WGS sequence"/>
</dbReference>
<proteinExistence type="predicted"/>
<evidence type="ECO:0000313" key="5">
    <source>
        <dbReference type="Proteomes" id="UP000736583"/>
    </source>
</evidence>
<feature type="domain" description="ABC transporter" evidence="3">
    <location>
        <begin position="5"/>
        <end position="219"/>
    </location>
</feature>
<dbReference type="PROSITE" id="PS00211">
    <property type="entry name" value="ABC_TRANSPORTER_1"/>
    <property type="match status" value="2"/>
</dbReference>
<keyword evidence="2" id="KW-0067">ATP-binding</keyword>
<dbReference type="Pfam" id="PF12848">
    <property type="entry name" value="ABC_tran_Xtn"/>
    <property type="match status" value="1"/>
</dbReference>
<dbReference type="InterPro" id="IPR051309">
    <property type="entry name" value="ABCF_ATPase"/>
</dbReference>
<protein>
    <submittedName>
        <fullName evidence="4">ABC-F type ribosomal protection protein</fullName>
    </submittedName>
</protein>
<dbReference type="SUPFAM" id="SSF52540">
    <property type="entry name" value="P-loop containing nucleoside triphosphate hydrolases"/>
    <property type="match status" value="2"/>
</dbReference>
<name>A0ABS6EVE3_9CLOT</name>
<dbReference type="NCBIfam" id="NF000355">
    <property type="entry name" value="ribo_prot_ABC_F"/>
    <property type="match status" value="1"/>
</dbReference>
<reference evidence="4 5" key="1">
    <citation type="submission" date="2021-06" db="EMBL/GenBank/DDBJ databases">
        <authorList>
            <person name="Sun Q."/>
            <person name="Li D."/>
        </authorList>
    </citation>
    <scope>NUCLEOTIDE SEQUENCE [LARGE SCALE GENOMIC DNA]</scope>
    <source>
        <strain evidence="4 5">MSJ-4</strain>
    </source>
</reference>
<dbReference type="InterPro" id="IPR017871">
    <property type="entry name" value="ABC_transporter-like_CS"/>
</dbReference>
<dbReference type="Pfam" id="PF00005">
    <property type="entry name" value="ABC_tran"/>
    <property type="match status" value="2"/>
</dbReference>
<evidence type="ECO:0000259" key="3">
    <source>
        <dbReference type="PROSITE" id="PS50893"/>
    </source>
</evidence>